<evidence type="ECO:0000256" key="2">
    <source>
        <dbReference type="ARBA" id="ARBA00022833"/>
    </source>
</evidence>
<reference evidence="8" key="1">
    <citation type="submission" date="2016-02" db="EMBL/GenBank/DDBJ databases">
        <title>Draft genome sequence of Microdochium bolleyi, a fungal endophyte of beachgrass.</title>
        <authorList>
            <consortium name="DOE Joint Genome Institute"/>
            <person name="David A.S."/>
            <person name="May G."/>
            <person name="Haridas S."/>
            <person name="Lim J."/>
            <person name="Wang M."/>
            <person name="Labutti K."/>
            <person name="Lipzen A."/>
            <person name="Barry K."/>
            <person name="Grigoriev I.V."/>
        </authorList>
    </citation>
    <scope>NUCLEOTIDE SEQUENCE [LARGE SCALE GENOMIC DNA]</scope>
    <source>
        <strain evidence="8">J235TASD1</strain>
    </source>
</reference>
<keyword evidence="4" id="KW-0238">DNA-binding</keyword>
<name>A0A136J675_9PEZI</name>
<sequence>MDDDQSELDEEDREMEKLGLPASHDHFEAPTSSNWPQTVAEAQMCWDYLLPVLASFQSKTAWHNLHPDIETDKLATLDEQAGLRAQLHHMGSALEALAVVTRASDAFMTSQDSRALELLQLQHMMAVIFISCCTDPTELAYDSFLYDFETVLQRIEALAMFTPQHNSATKVGFTNEVGVLQLVAFVGAKCRVPRIRQQALELLRRHDWREGNWDGISLALGVEGVMRLEGQWSASCAPKVDCSDSSFLTVPPVTPPYLVAHSLSPSPTPGLMSTTPVVPPPQRRYAWTNMFWDFDRRLLTFEYSRVTPDELGGFQKARWE</sequence>
<keyword evidence="8" id="KW-1185">Reference proteome</keyword>
<dbReference type="AlphaFoldDB" id="A0A136J675"/>
<dbReference type="InterPro" id="IPR052360">
    <property type="entry name" value="Transcr_Regulatory_Proteins"/>
</dbReference>
<dbReference type="Proteomes" id="UP000070501">
    <property type="component" value="Unassembled WGS sequence"/>
</dbReference>
<feature type="non-terminal residue" evidence="7">
    <location>
        <position position="320"/>
    </location>
</feature>
<dbReference type="PANTHER" id="PTHR36206:SF4">
    <property type="entry name" value="HYPOTHETICAL CONSERVED PROTEIN (EUROFUNG)-RELATED"/>
    <property type="match status" value="1"/>
</dbReference>
<keyword evidence="5" id="KW-0804">Transcription</keyword>
<dbReference type="OrthoDB" id="1919336at2759"/>
<evidence type="ECO:0000313" key="7">
    <source>
        <dbReference type="EMBL" id="KXJ92506.1"/>
    </source>
</evidence>
<evidence type="ECO:0000256" key="1">
    <source>
        <dbReference type="ARBA" id="ARBA00022723"/>
    </source>
</evidence>
<gene>
    <name evidence="7" type="ORF">Micbo1qcDRAFT_160250</name>
</gene>
<protein>
    <recommendedName>
        <fullName evidence="9">Fungal-specific transcription factor domain-domain-containing protein</fullName>
    </recommendedName>
</protein>
<keyword evidence="1" id="KW-0479">Metal-binding</keyword>
<accession>A0A136J675</accession>
<dbReference type="EMBL" id="KQ964248">
    <property type="protein sequence ID" value="KXJ92506.1"/>
    <property type="molecule type" value="Genomic_DNA"/>
</dbReference>
<keyword evidence="3" id="KW-0805">Transcription regulation</keyword>
<evidence type="ECO:0000256" key="3">
    <source>
        <dbReference type="ARBA" id="ARBA00023015"/>
    </source>
</evidence>
<dbReference type="InParanoid" id="A0A136J675"/>
<organism evidence="7 8">
    <name type="scientific">Microdochium bolleyi</name>
    <dbReference type="NCBI Taxonomy" id="196109"/>
    <lineage>
        <taxon>Eukaryota</taxon>
        <taxon>Fungi</taxon>
        <taxon>Dikarya</taxon>
        <taxon>Ascomycota</taxon>
        <taxon>Pezizomycotina</taxon>
        <taxon>Sordariomycetes</taxon>
        <taxon>Xylariomycetidae</taxon>
        <taxon>Xylariales</taxon>
        <taxon>Microdochiaceae</taxon>
        <taxon>Microdochium</taxon>
    </lineage>
</organism>
<keyword evidence="2" id="KW-0862">Zinc</keyword>
<evidence type="ECO:0000256" key="6">
    <source>
        <dbReference type="ARBA" id="ARBA00023242"/>
    </source>
</evidence>
<dbReference type="GO" id="GO:0046872">
    <property type="term" value="F:metal ion binding"/>
    <property type="evidence" value="ECO:0007669"/>
    <property type="project" value="UniProtKB-KW"/>
</dbReference>
<evidence type="ECO:0000313" key="8">
    <source>
        <dbReference type="Proteomes" id="UP000070501"/>
    </source>
</evidence>
<dbReference type="PANTHER" id="PTHR36206">
    <property type="entry name" value="ASPERCRYPTIN BIOSYNTHESIS CLUSTER-SPECIFIC TRANSCRIPTION REGULATOR ATNN-RELATED"/>
    <property type="match status" value="1"/>
</dbReference>
<dbReference type="GO" id="GO:0003677">
    <property type="term" value="F:DNA binding"/>
    <property type="evidence" value="ECO:0007669"/>
    <property type="project" value="UniProtKB-KW"/>
</dbReference>
<evidence type="ECO:0000256" key="5">
    <source>
        <dbReference type="ARBA" id="ARBA00023163"/>
    </source>
</evidence>
<evidence type="ECO:0008006" key="9">
    <source>
        <dbReference type="Google" id="ProtNLM"/>
    </source>
</evidence>
<proteinExistence type="predicted"/>
<keyword evidence="6" id="KW-0539">Nucleus</keyword>
<evidence type="ECO:0000256" key="4">
    <source>
        <dbReference type="ARBA" id="ARBA00023125"/>
    </source>
</evidence>